<sequence length="145" mass="15426">MRARRIGRVATAVMAAGLLTACGSSGADDEAAQTPAADAVAAAEEIAEAEEAAAIPPKPDDETAAKYLAALEEIDPEILKREPERLIDRGREQCSTIKRFSGNPDKILQYANLRFTSPEHPNGFGDATANEINTVIVKHLCPDLA</sequence>
<evidence type="ECO:0008006" key="4">
    <source>
        <dbReference type="Google" id="ProtNLM"/>
    </source>
</evidence>
<dbReference type="AlphaFoldDB" id="A0A327YZA9"/>
<keyword evidence="1" id="KW-0732">Signal</keyword>
<name>A0A327YZA9_9ACTN</name>
<evidence type="ECO:0000256" key="1">
    <source>
        <dbReference type="SAM" id="SignalP"/>
    </source>
</evidence>
<dbReference type="EMBL" id="QLMJ01000027">
    <property type="protein sequence ID" value="RAK26438.1"/>
    <property type="molecule type" value="Genomic_DNA"/>
</dbReference>
<feature type="signal peptide" evidence="1">
    <location>
        <begin position="1"/>
        <end position="27"/>
    </location>
</feature>
<reference evidence="2 3" key="1">
    <citation type="submission" date="2018-06" db="EMBL/GenBank/DDBJ databases">
        <title>Genomic Encyclopedia of Type Strains, Phase III (KMG-III): the genomes of soil and plant-associated and newly described type strains.</title>
        <authorList>
            <person name="Whitman W."/>
        </authorList>
    </citation>
    <scope>NUCLEOTIDE SEQUENCE [LARGE SCALE GENOMIC DNA]</scope>
    <source>
        <strain evidence="2 3">CGMCC 4.7090</strain>
    </source>
</reference>
<feature type="chain" id="PRO_5016389194" description="DUF732 domain-containing protein" evidence="1">
    <location>
        <begin position="28"/>
        <end position="145"/>
    </location>
</feature>
<accession>A0A327YZA9</accession>
<dbReference type="PROSITE" id="PS51257">
    <property type="entry name" value="PROKAR_LIPOPROTEIN"/>
    <property type="match status" value="1"/>
</dbReference>
<dbReference type="OrthoDB" id="3297420at2"/>
<dbReference type="RefSeq" id="WP_111654559.1">
    <property type="nucleotide sequence ID" value="NZ_JACHWI010000006.1"/>
</dbReference>
<protein>
    <recommendedName>
        <fullName evidence="4">DUF732 domain-containing protein</fullName>
    </recommendedName>
</protein>
<evidence type="ECO:0000313" key="3">
    <source>
        <dbReference type="Proteomes" id="UP000249341"/>
    </source>
</evidence>
<dbReference type="Proteomes" id="UP000249341">
    <property type="component" value="Unassembled WGS sequence"/>
</dbReference>
<organism evidence="2 3">
    <name type="scientific">Actinoplanes lutulentus</name>
    <dbReference type="NCBI Taxonomy" id="1287878"/>
    <lineage>
        <taxon>Bacteria</taxon>
        <taxon>Bacillati</taxon>
        <taxon>Actinomycetota</taxon>
        <taxon>Actinomycetes</taxon>
        <taxon>Micromonosporales</taxon>
        <taxon>Micromonosporaceae</taxon>
        <taxon>Actinoplanes</taxon>
    </lineage>
</organism>
<keyword evidence="3" id="KW-1185">Reference proteome</keyword>
<evidence type="ECO:0000313" key="2">
    <source>
        <dbReference type="EMBL" id="RAK26438.1"/>
    </source>
</evidence>
<gene>
    <name evidence="2" type="ORF">B0I29_12728</name>
</gene>
<proteinExistence type="predicted"/>
<comment type="caution">
    <text evidence="2">The sequence shown here is derived from an EMBL/GenBank/DDBJ whole genome shotgun (WGS) entry which is preliminary data.</text>
</comment>